<sequence>LQRTLTYTLVTRQEETLRERLVLASYIISARSFSTEMQGNQYLNQLVTRSRILCIPVLVSVTSLPLCVLGGSDMSMSLQRDDPWSLSIVHLSVQNDGKA</sequence>
<reference evidence="1 2" key="1">
    <citation type="submission" date="2022-05" db="EMBL/GenBank/DDBJ databases">
        <authorList>
            <consortium name="Genoscope - CEA"/>
            <person name="William W."/>
        </authorList>
    </citation>
    <scope>NUCLEOTIDE SEQUENCE [LARGE SCALE GENOMIC DNA]</scope>
</reference>
<feature type="non-terminal residue" evidence="1">
    <location>
        <position position="1"/>
    </location>
</feature>
<protein>
    <submittedName>
        <fullName evidence="1">Uncharacterized protein</fullName>
    </submittedName>
</protein>
<dbReference type="Proteomes" id="UP001159427">
    <property type="component" value="Unassembled WGS sequence"/>
</dbReference>
<gene>
    <name evidence="1" type="ORF">PEVE_00002142</name>
</gene>
<dbReference type="EMBL" id="CALNXI010000112">
    <property type="protein sequence ID" value="CAH3019292.1"/>
    <property type="molecule type" value="Genomic_DNA"/>
</dbReference>
<proteinExistence type="predicted"/>
<comment type="caution">
    <text evidence="1">The sequence shown here is derived from an EMBL/GenBank/DDBJ whole genome shotgun (WGS) entry which is preliminary data.</text>
</comment>
<evidence type="ECO:0000313" key="1">
    <source>
        <dbReference type="EMBL" id="CAH3019292.1"/>
    </source>
</evidence>
<accession>A0ABN8LUR8</accession>
<name>A0ABN8LUR8_9CNID</name>
<evidence type="ECO:0000313" key="2">
    <source>
        <dbReference type="Proteomes" id="UP001159427"/>
    </source>
</evidence>
<organism evidence="1 2">
    <name type="scientific">Porites evermanni</name>
    <dbReference type="NCBI Taxonomy" id="104178"/>
    <lineage>
        <taxon>Eukaryota</taxon>
        <taxon>Metazoa</taxon>
        <taxon>Cnidaria</taxon>
        <taxon>Anthozoa</taxon>
        <taxon>Hexacorallia</taxon>
        <taxon>Scleractinia</taxon>
        <taxon>Fungiina</taxon>
        <taxon>Poritidae</taxon>
        <taxon>Porites</taxon>
    </lineage>
</organism>
<keyword evidence="2" id="KW-1185">Reference proteome</keyword>